<accession>A0A814FLX2</accession>
<dbReference type="OrthoDB" id="5599163at2759"/>
<dbReference type="Proteomes" id="UP000663879">
    <property type="component" value="Unassembled WGS sequence"/>
</dbReference>
<dbReference type="PANTHER" id="PTHR37984">
    <property type="entry name" value="PROTEIN CBG26694"/>
    <property type="match status" value="1"/>
</dbReference>
<gene>
    <name evidence="8" type="ORF">OXX778_LOCUS15558</name>
</gene>
<dbReference type="InterPro" id="IPR036875">
    <property type="entry name" value="Znf_CCHC_sf"/>
</dbReference>
<dbReference type="InterPro" id="IPR043502">
    <property type="entry name" value="DNA/RNA_pol_sf"/>
</dbReference>
<sequence length="884" mass="102973">MEATTKFILYYIMVINSQKRPNPPPTWNVNTNRVIMETWINNKQSLIVGFTITISFIFIYFLNNIKQRRLETQVKESMELIRQVEPWTRFNRTPLSKTPTKTFRFEAEPSAPDRTYNFDESTILDNKRRIWFEDKEETERSITMYPFLFAKPPEKFNPKRCEMNIVLSSLDNESRRIEKTVNVAQTILQLSKNLKDYIGYIGKEVKCYKCNNPGHIARDCQDLLKTAVNNINTQPTELHGIGQINGTDVLFLADTGARNSCVSDRISRKLNLFTAHNPINTAHQRQKLVTASNCTPYNFKTRPVPFSKRNEFEQIINEMLESNLIRPRKSPYSSPVHLVKKADGSIRLTIDYRKLNKLTVRDCYPLPRVNVLLYSLKKAKSQKCQFFQTSINFHGHVVKNGTIRPSDDKIEVVAKNEEPKNVEETLAFICLTSHYRKFVKDYGKIAYPLHELTKNNVKFIWDKECQTAFDTLKEALTKEPILTLPDFKKRFYLEVDSCNMGIGAVVSQKDEDGNLKPISYYSRKLSKTEQRYSTSEKEMLAIVNATENFKKFLYGNVATVITDHQPLKWINTVKKPAPRLARWIIRLEMFDFDIEYRPGSKNGNADGLSRWPINRETETSQEEEDSILNNVVYENEPFDKLETIFEEEEWTDIEEENNLLNVKPMITCYINDSHDDWDEFLNYLSMAYNSAVHSTTKSTPYELMFGHKPKLPIDLIYDVPKIRIKFDPEGYSIKIKETLKRAHDNVRKNRDSRMLKAKILFNRNVMAAPFKKGDSVLLKNEEIRKGQSKPNRAKELLKRAIKARLNKNKNYKEVTNYNIEKVGEVNIVEPTTSKSGTENMHQQERSLCTTIENLNTSNLNENPPKNDPNYQIKIVNEIYAPHHF</sequence>
<evidence type="ECO:0000313" key="8">
    <source>
        <dbReference type="EMBL" id="CAF0983793.1"/>
    </source>
</evidence>
<dbReference type="InterPro" id="IPR050951">
    <property type="entry name" value="Retrovirus_Pol_polyprotein"/>
</dbReference>
<keyword evidence="6" id="KW-0472">Membrane</keyword>
<keyword evidence="2" id="KW-0064">Aspartyl protease</keyword>
<dbReference type="InterPro" id="IPR001878">
    <property type="entry name" value="Znf_CCHC"/>
</dbReference>
<dbReference type="Gene3D" id="3.10.20.370">
    <property type="match status" value="1"/>
</dbReference>
<dbReference type="SUPFAM" id="SSF56672">
    <property type="entry name" value="DNA/RNA polymerases"/>
    <property type="match status" value="1"/>
</dbReference>
<dbReference type="InterPro" id="IPR043128">
    <property type="entry name" value="Rev_trsase/Diguanyl_cyclase"/>
</dbReference>
<dbReference type="Gene3D" id="3.30.70.270">
    <property type="match status" value="1"/>
</dbReference>
<comment type="caution">
    <text evidence="8">The sequence shown here is derived from an EMBL/GenBank/DDBJ whole genome shotgun (WGS) entry which is preliminary data.</text>
</comment>
<keyword evidence="5" id="KW-0479">Metal-binding</keyword>
<evidence type="ECO:0000256" key="2">
    <source>
        <dbReference type="ARBA" id="ARBA00022750"/>
    </source>
</evidence>
<feature type="domain" description="CCHC-type" evidence="7">
    <location>
        <begin position="206"/>
        <end position="222"/>
    </location>
</feature>
<name>A0A814FLX2_9BILA</name>
<dbReference type="GO" id="GO:0006259">
    <property type="term" value="P:DNA metabolic process"/>
    <property type="evidence" value="ECO:0007669"/>
    <property type="project" value="UniProtKB-ARBA"/>
</dbReference>
<evidence type="ECO:0000256" key="5">
    <source>
        <dbReference type="PROSITE-ProRule" id="PRU00047"/>
    </source>
</evidence>
<dbReference type="EMBL" id="CAJNOC010003464">
    <property type="protein sequence ID" value="CAF0983793.1"/>
    <property type="molecule type" value="Genomic_DNA"/>
</dbReference>
<keyword evidence="3" id="KW-0238">DNA-binding</keyword>
<dbReference type="SMART" id="SM00343">
    <property type="entry name" value="ZnF_C2HC"/>
    <property type="match status" value="1"/>
</dbReference>
<dbReference type="AlphaFoldDB" id="A0A814FLX2"/>
<dbReference type="GO" id="GO:0006508">
    <property type="term" value="P:proteolysis"/>
    <property type="evidence" value="ECO:0007669"/>
    <property type="project" value="UniProtKB-KW"/>
</dbReference>
<organism evidence="8 9">
    <name type="scientific">Brachionus calyciflorus</name>
    <dbReference type="NCBI Taxonomy" id="104777"/>
    <lineage>
        <taxon>Eukaryota</taxon>
        <taxon>Metazoa</taxon>
        <taxon>Spiralia</taxon>
        <taxon>Gnathifera</taxon>
        <taxon>Rotifera</taxon>
        <taxon>Eurotatoria</taxon>
        <taxon>Monogononta</taxon>
        <taxon>Pseudotrocha</taxon>
        <taxon>Ploima</taxon>
        <taxon>Brachionidae</taxon>
        <taxon>Brachionus</taxon>
    </lineage>
</organism>
<dbReference type="GO" id="GO:0008270">
    <property type="term" value="F:zinc ion binding"/>
    <property type="evidence" value="ECO:0007669"/>
    <property type="project" value="UniProtKB-KW"/>
</dbReference>
<dbReference type="Gene3D" id="3.10.10.10">
    <property type="entry name" value="HIV Type 1 Reverse Transcriptase, subunit A, domain 1"/>
    <property type="match status" value="1"/>
</dbReference>
<keyword evidence="9" id="KW-1185">Reference proteome</keyword>
<keyword evidence="6" id="KW-0812">Transmembrane</keyword>
<dbReference type="InterPro" id="IPR036397">
    <property type="entry name" value="RNaseH_sf"/>
</dbReference>
<evidence type="ECO:0000256" key="6">
    <source>
        <dbReference type="SAM" id="Phobius"/>
    </source>
</evidence>
<dbReference type="GO" id="GO:0003677">
    <property type="term" value="F:DNA binding"/>
    <property type="evidence" value="ECO:0007669"/>
    <property type="project" value="UniProtKB-KW"/>
</dbReference>
<dbReference type="PANTHER" id="PTHR37984:SF5">
    <property type="entry name" value="PROTEIN NYNRIN-LIKE"/>
    <property type="match status" value="1"/>
</dbReference>
<dbReference type="FunFam" id="3.10.20.370:FF:000001">
    <property type="entry name" value="Retrovirus-related Pol polyprotein from transposon 17.6-like protein"/>
    <property type="match status" value="1"/>
</dbReference>
<evidence type="ECO:0000256" key="3">
    <source>
        <dbReference type="ARBA" id="ARBA00023125"/>
    </source>
</evidence>
<keyword evidence="6" id="KW-1133">Transmembrane helix</keyword>
<dbReference type="Gene3D" id="3.30.420.10">
    <property type="entry name" value="Ribonuclease H-like superfamily/Ribonuclease H"/>
    <property type="match status" value="1"/>
</dbReference>
<evidence type="ECO:0000313" key="9">
    <source>
        <dbReference type="Proteomes" id="UP000663879"/>
    </source>
</evidence>
<dbReference type="CDD" id="cd09274">
    <property type="entry name" value="RNase_HI_RT_Ty3"/>
    <property type="match status" value="1"/>
</dbReference>
<dbReference type="InterPro" id="IPR012337">
    <property type="entry name" value="RNaseH-like_sf"/>
</dbReference>
<evidence type="ECO:0000256" key="4">
    <source>
        <dbReference type="ARBA" id="ARBA00023268"/>
    </source>
</evidence>
<dbReference type="Pfam" id="PF00098">
    <property type="entry name" value="zf-CCHC"/>
    <property type="match status" value="1"/>
</dbReference>
<dbReference type="InterPro" id="IPR041577">
    <property type="entry name" value="RT_RNaseH_2"/>
</dbReference>
<proteinExistence type="predicted"/>
<dbReference type="GO" id="GO:0004190">
    <property type="term" value="F:aspartic-type endopeptidase activity"/>
    <property type="evidence" value="ECO:0007669"/>
    <property type="project" value="UniProtKB-KW"/>
</dbReference>
<keyword evidence="4" id="KW-0511">Multifunctional enzyme</keyword>
<dbReference type="Gene3D" id="4.10.60.10">
    <property type="entry name" value="Zinc finger, CCHC-type"/>
    <property type="match status" value="1"/>
</dbReference>
<keyword evidence="5" id="KW-0862">Zinc</keyword>
<evidence type="ECO:0000256" key="1">
    <source>
        <dbReference type="ARBA" id="ARBA00022670"/>
    </source>
</evidence>
<keyword evidence="1" id="KW-0645">Protease</keyword>
<feature type="transmembrane region" description="Helical" evidence="6">
    <location>
        <begin position="45"/>
        <end position="62"/>
    </location>
</feature>
<keyword evidence="5" id="KW-0863">Zinc-finger</keyword>
<dbReference type="Pfam" id="PF17919">
    <property type="entry name" value="RT_RNaseH_2"/>
    <property type="match status" value="1"/>
</dbReference>
<protein>
    <recommendedName>
        <fullName evidence="7">CCHC-type domain-containing protein</fullName>
    </recommendedName>
</protein>
<dbReference type="PROSITE" id="PS50158">
    <property type="entry name" value="ZF_CCHC"/>
    <property type="match status" value="1"/>
</dbReference>
<reference evidence="8" key="1">
    <citation type="submission" date="2021-02" db="EMBL/GenBank/DDBJ databases">
        <authorList>
            <person name="Nowell W R."/>
        </authorList>
    </citation>
    <scope>NUCLEOTIDE SEQUENCE</scope>
    <source>
        <strain evidence="8">Ploen Becks lab</strain>
    </source>
</reference>
<dbReference type="SUPFAM" id="SSF57756">
    <property type="entry name" value="Retrovirus zinc finger-like domains"/>
    <property type="match status" value="1"/>
</dbReference>
<dbReference type="FunFam" id="3.30.70.270:FF:000020">
    <property type="entry name" value="Transposon Tf2-6 polyprotein-like Protein"/>
    <property type="match status" value="1"/>
</dbReference>
<evidence type="ECO:0000259" key="7">
    <source>
        <dbReference type="PROSITE" id="PS50158"/>
    </source>
</evidence>
<dbReference type="SUPFAM" id="SSF53098">
    <property type="entry name" value="Ribonuclease H-like"/>
    <property type="match status" value="1"/>
</dbReference>
<keyword evidence="2" id="KW-0378">Hydrolase</keyword>